<organism evidence="2 3">
    <name type="scientific">Acetobacterium bakii</name>
    <dbReference type="NCBI Taxonomy" id="52689"/>
    <lineage>
        <taxon>Bacteria</taxon>
        <taxon>Bacillati</taxon>
        <taxon>Bacillota</taxon>
        <taxon>Clostridia</taxon>
        <taxon>Eubacteriales</taxon>
        <taxon>Eubacteriaceae</taxon>
        <taxon>Acetobacterium</taxon>
    </lineage>
</organism>
<protein>
    <submittedName>
        <fullName evidence="2">4-vinyl reductase</fullName>
    </submittedName>
</protein>
<proteinExistence type="predicted"/>
<dbReference type="InterPro" id="IPR024096">
    <property type="entry name" value="NO_sig/Golgi_transp_ligand-bd"/>
</dbReference>
<dbReference type="Proteomes" id="UP000036873">
    <property type="component" value="Unassembled WGS sequence"/>
</dbReference>
<evidence type="ECO:0000259" key="1">
    <source>
        <dbReference type="SMART" id="SM00989"/>
    </source>
</evidence>
<feature type="domain" description="4-vinyl reductase 4VR" evidence="1">
    <location>
        <begin position="114"/>
        <end position="176"/>
    </location>
</feature>
<comment type="caution">
    <text evidence="2">The sequence shown here is derived from an EMBL/GenBank/DDBJ whole genome shotgun (WGS) entry which is preliminary data.</text>
</comment>
<dbReference type="SMART" id="SM00989">
    <property type="entry name" value="V4R"/>
    <property type="match status" value="1"/>
</dbReference>
<dbReference type="Gene3D" id="3.30.1380.20">
    <property type="entry name" value="Trafficking protein particle complex subunit 3"/>
    <property type="match status" value="1"/>
</dbReference>
<evidence type="ECO:0000313" key="2">
    <source>
        <dbReference type="EMBL" id="KNZ41788.1"/>
    </source>
</evidence>
<dbReference type="STRING" id="52689.AKG39_09130"/>
<dbReference type="PANTHER" id="PTHR35090:SF2">
    <property type="entry name" value="ARSR FAMILY TRANSCRIPTIONAL REGULATOR"/>
    <property type="match status" value="1"/>
</dbReference>
<name>A0A0L6TZW8_9FIRM</name>
<dbReference type="EMBL" id="LGYO01000022">
    <property type="protein sequence ID" value="KNZ41788.1"/>
    <property type="molecule type" value="Genomic_DNA"/>
</dbReference>
<evidence type="ECO:0000313" key="3">
    <source>
        <dbReference type="Proteomes" id="UP000036873"/>
    </source>
</evidence>
<dbReference type="OrthoDB" id="9788644at2"/>
<accession>A0A0L6TZW8</accession>
<dbReference type="Pfam" id="PF02830">
    <property type="entry name" value="V4R"/>
    <property type="match status" value="1"/>
</dbReference>
<dbReference type="SUPFAM" id="SSF111126">
    <property type="entry name" value="Ligand-binding domain in the NO signalling and Golgi transport"/>
    <property type="match status" value="1"/>
</dbReference>
<keyword evidence="3" id="KW-1185">Reference proteome</keyword>
<gene>
    <name evidence="2" type="ORF">AKG39_09130</name>
</gene>
<dbReference type="AlphaFoldDB" id="A0A0L6TZW8"/>
<dbReference type="PATRIC" id="fig|52689.4.peg.1032"/>
<sequence>MGGFFLNSKRKYEFSWELLGDIEAGRPNLGNTTRVEIYRLMQFTFRDIIEQNLGSRKTDEIFFAAGKLAGKEFYKHTIRHTEDLNDFVNQLQEALKDLGIGILRIEKTDMEKGELTLTVSEDLDCSGLPETGYEICTYDEGFISSLLESFTGKAFEVKEIDCWSTGDRTCRFSAKAITEMNQEEQI</sequence>
<dbReference type="PANTHER" id="PTHR35090">
    <property type="entry name" value="DNA-DIRECTED RNA POLYMERASE SUBUNIT I"/>
    <property type="match status" value="1"/>
</dbReference>
<reference evidence="3" key="1">
    <citation type="submission" date="2015-07" db="EMBL/GenBank/DDBJ databases">
        <title>Draft genome sequence of Acetobacterium bakii DSM 8293, a potential psychrophilic chemical producer through syngas fermentation.</title>
        <authorList>
            <person name="Song Y."/>
            <person name="Hwang S."/>
            <person name="Cho B.-K."/>
        </authorList>
    </citation>
    <scope>NUCLEOTIDE SEQUENCE [LARGE SCALE GENOMIC DNA]</scope>
    <source>
        <strain evidence="3">DSM 8239</strain>
    </source>
</reference>
<dbReference type="InterPro" id="IPR004096">
    <property type="entry name" value="V4R"/>
</dbReference>